<comment type="caution">
    <text evidence="1">The sequence shown here is derived from an EMBL/GenBank/DDBJ whole genome shotgun (WGS) entry which is preliminary data.</text>
</comment>
<dbReference type="OrthoDB" id="9851157at2"/>
<evidence type="ECO:0000313" key="2">
    <source>
        <dbReference type="Proteomes" id="UP000316471"/>
    </source>
</evidence>
<dbReference type="RefSeq" id="WP_144814611.1">
    <property type="nucleotide sequence ID" value="NZ_VLKP01000006.1"/>
</dbReference>
<name>A0A562LSQ5_9GAMM</name>
<protein>
    <submittedName>
        <fullName evidence="1">Uncharacterized protein</fullName>
    </submittedName>
</protein>
<keyword evidence="2" id="KW-1185">Reference proteome</keyword>
<evidence type="ECO:0000313" key="1">
    <source>
        <dbReference type="EMBL" id="TWI10674.1"/>
    </source>
</evidence>
<dbReference type="Proteomes" id="UP000316471">
    <property type="component" value="Unassembled WGS sequence"/>
</dbReference>
<proteinExistence type="predicted"/>
<sequence length="75" mass="8542">MGYRIEFHATLPVSRAIDHRISHCRYPTLLDASRIAQIEANAMAMIQATDVEIRIYDRSDQLARTLLASYAFKCA</sequence>
<organism evidence="1 2">
    <name type="scientific">Aerolutibacter ruishenii</name>
    <dbReference type="NCBI Taxonomy" id="686800"/>
    <lineage>
        <taxon>Bacteria</taxon>
        <taxon>Pseudomonadati</taxon>
        <taxon>Pseudomonadota</taxon>
        <taxon>Gammaproteobacteria</taxon>
        <taxon>Lysobacterales</taxon>
        <taxon>Lysobacteraceae</taxon>
        <taxon>Aerolutibacter</taxon>
    </lineage>
</organism>
<accession>A0A562LSQ5</accession>
<gene>
    <name evidence="1" type="ORF">IP93_01765</name>
</gene>
<dbReference type="EMBL" id="VLKP01000006">
    <property type="protein sequence ID" value="TWI10674.1"/>
    <property type="molecule type" value="Genomic_DNA"/>
</dbReference>
<reference evidence="1 2" key="1">
    <citation type="journal article" date="2015" name="Stand. Genomic Sci.">
        <title>Genomic Encyclopedia of Bacterial and Archaeal Type Strains, Phase III: the genomes of soil and plant-associated and newly described type strains.</title>
        <authorList>
            <person name="Whitman W.B."/>
            <person name="Woyke T."/>
            <person name="Klenk H.P."/>
            <person name="Zhou Y."/>
            <person name="Lilburn T.G."/>
            <person name="Beck B.J."/>
            <person name="De Vos P."/>
            <person name="Vandamme P."/>
            <person name="Eisen J.A."/>
            <person name="Garrity G."/>
            <person name="Hugenholtz P."/>
            <person name="Kyrpides N.C."/>
        </authorList>
    </citation>
    <scope>NUCLEOTIDE SEQUENCE [LARGE SCALE GENOMIC DNA]</scope>
    <source>
        <strain evidence="1 2">CGMCC 1.10136</strain>
    </source>
</reference>
<dbReference type="AlphaFoldDB" id="A0A562LSQ5"/>